<name>A0A143CC78_9ACTN</name>
<dbReference type="EMBL" id="CP015098">
    <property type="protein sequence ID" value="AMW15033.1"/>
    <property type="molecule type" value="Genomic_DNA"/>
</dbReference>
<dbReference type="KEGG" id="stsi:A4E84_39610"/>
<reference evidence="2" key="1">
    <citation type="submission" date="2016-04" db="EMBL/GenBank/DDBJ databases">
        <authorList>
            <person name="Zhang B."/>
        </authorList>
    </citation>
    <scope>NUCLEOTIDE SEQUENCE [LARGE SCALE GENOMIC DNA]</scope>
    <source>
        <strain evidence="2">S10</strain>
    </source>
</reference>
<evidence type="ECO:0000313" key="2">
    <source>
        <dbReference type="Proteomes" id="UP000076096"/>
    </source>
</evidence>
<evidence type="ECO:0008006" key="3">
    <source>
        <dbReference type="Google" id="ProtNLM"/>
    </source>
</evidence>
<organism evidence="1 2">
    <name type="scientific">Streptomyces qaidamensis</name>
    <dbReference type="NCBI Taxonomy" id="1783515"/>
    <lineage>
        <taxon>Bacteria</taxon>
        <taxon>Bacillati</taxon>
        <taxon>Actinomycetota</taxon>
        <taxon>Actinomycetes</taxon>
        <taxon>Kitasatosporales</taxon>
        <taxon>Streptomycetaceae</taxon>
        <taxon>Streptomyces</taxon>
        <taxon>Streptomyces aurantiacus group</taxon>
    </lineage>
</organism>
<dbReference type="STRING" id="1783515.A4E84_39610"/>
<sequence>MTVPVTRTCIRPIWSLVKRDIGNLAAADLGQITRAVKRKLKMLQYRPEIIDGCLAGTELALDA</sequence>
<protein>
    <recommendedName>
        <fullName evidence="3">Transposase</fullName>
    </recommendedName>
</protein>
<proteinExistence type="predicted"/>
<gene>
    <name evidence="1" type="ORF">A4E84_39610</name>
</gene>
<accession>A0A143CC78</accession>
<dbReference type="AlphaFoldDB" id="A0A143CC78"/>
<dbReference type="RefSeq" id="WP_062931162.1">
    <property type="nucleotide sequence ID" value="NZ_CP015098.1"/>
</dbReference>
<dbReference type="Proteomes" id="UP000076096">
    <property type="component" value="Chromosome"/>
</dbReference>
<evidence type="ECO:0000313" key="1">
    <source>
        <dbReference type="EMBL" id="AMW15033.1"/>
    </source>
</evidence>
<keyword evidence="2" id="KW-1185">Reference proteome</keyword>